<feature type="domain" description="Hemerythrin-like" evidence="1">
    <location>
        <begin position="24"/>
        <end position="139"/>
    </location>
</feature>
<gene>
    <name evidence="2" type="ORF">MJ956_08805</name>
</gene>
<dbReference type="InterPro" id="IPR012312">
    <property type="entry name" value="Hemerythrin-like"/>
</dbReference>
<organism evidence="2 3">
    <name type="scientific">Aurantimonas marianensis</name>
    <dbReference type="NCBI Taxonomy" id="2920428"/>
    <lineage>
        <taxon>Bacteria</taxon>
        <taxon>Pseudomonadati</taxon>
        <taxon>Pseudomonadota</taxon>
        <taxon>Alphaproteobacteria</taxon>
        <taxon>Hyphomicrobiales</taxon>
        <taxon>Aurantimonadaceae</taxon>
        <taxon>Aurantimonas</taxon>
    </lineage>
</organism>
<proteinExistence type="predicted"/>
<reference evidence="2" key="1">
    <citation type="submission" date="2022-03" db="EMBL/GenBank/DDBJ databases">
        <title>Aurantimonas Liuensis sp. Nov., isolated from the hadal seawater of the Mariana Trench.</title>
        <authorList>
            <person name="Liu R."/>
        </authorList>
    </citation>
    <scope>NUCLEOTIDE SEQUENCE</scope>
    <source>
        <strain evidence="2">LRZ36</strain>
    </source>
</reference>
<dbReference type="Gene3D" id="1.20.120.520">
    <property type="entry name" value="nmb1532 protein domain like"/>
    <property type="match status" value="1"/>
</dbReference>
<keyword evidence="3" id="KW-1185">Reference proteome</keyword>
<comment type="caution">
    <text evidence="2">The sequence shown here is derived from an EMBL/GenBank/DDBJ whole genome shotgun (WGS) entry which is preliminary data.</text>
</comment>
<dbReference type="Proteomes" id="UP001155220">
    <property type="component" value="Unassembled WGS sequence"/>
</dbReference>
<evidence type="ECO:0000313" key="3">
    <source>
        <dbReference type="Proteomes" id="UP001155220"/>
    </source>
</evidence>
<evidence type="ECO:0000259" key="1">
    <source>
        <dbReference type="Pfam" id="PF01814"/>
    </source>
</evidence>
<dbReference type="EMBL" id="JALHBS010000047">
    <property type="protein sequence ID" value="MCP3055247.1"/>
    <property type="molecule type" value="Genomic_DNA"/>
</dbReference>
<sequence>MFREPGGALKGALYQQREGTVAMEPFRQWFAPPLEFFLTQMEDHHGIEDQHYFPAFQRAERKLAHGFELLEADYDVIHQDLLATAETANRFLAVEIVSDEKPGDQARRATDAHAHASERLLSRLVRHLADEEDLIIPLILDRGEAAIGI</sequence>
<accession>A0A9X2HB92</accession>
<dbReference type="AlphaFoldDB" id="A0A9X2HB92"/>
<evidence type="ECO:0000313" key="2">
    <source>
        <dbReference type="EMBL" id="MCP3055247.1"/>
    </source>
</evidence>
<dbReference type="RefSeq" id="WP_253964105.1">
    <property type="nucleotide sequence ID" value="NZ_JALHBS010000047.1"/>
</dbReference>
<name>A0A9X2HB92_9HYPH</name>
<protein>
    <submittedName>
        <fullName evidence="2">Hemerythrin domain-containing protein</fullName>
    </submittedName>
</protein>
<dbReference type="Pfam" id="PF01814">
    <property type="entry name" value="Hemerythrin"/>
    <property type="match status" value="1"/>
</dbReference>